<reference evidence="3 4" key="1">
    <citation type="submission" date="2015-09" db="EMBL/GenBank/DDBJ databases">
        <title>Draft genome of a European isolate of the apple canker pathogen Neonectria ditissima.</title>
        <authorList>
            <person name="Gomez-Cortecero A."/>
            <person name="Harrison R.J."/>
            <person name="Armitage A.D."/>
        </authorList>
    </citation>
    <scope>NUCLEOTIDE SEQUENCE [LARGE SCALE GENOMIC DNA]</scope>
    <source>
        <strain evidence="3 4">R09/05</strain>
    </source>
</reference>
<dbReference type="Proteomes" id="UP000050424">
    <property type="component" value="Unassembled WGS sequence"/>
</dbReference>
<dbReference type="OrthoDB" id="5015154at2759"/>
<dbReference type="EMBL" id="LKCW01000053">
    <property type="protein sequence ID" value="KPM42116.1"/>
    <property type="molecule type" value="Genomic_DNA"/>
</dbReference>
<name>A0A0N8H7L6_9HYPO</name>
<accession>A0A0N8H7L6</accession>
<organism evidence="3 4">
    <name type="scientific">Neonectria ditissima</name>
    <dbReference type="NCBI Taxonomy" id="78410"/>
    <lineage>
        <taxon>Eukaryota</taxon>
        <taxon>Fungi</taxon>
        <taxon>Dikarya</taxon>
        <taxon>Ascomycota</taxon>
        <taxon>Pezizomycotina</taxon>
        <taxon>Sordariomycetes</taxon>
        <taxon>Hypocreomycetidae</taxon>
        <taxon>Hypocreales</taxon>
        <taxon>Nectriaceae</taxon>
        <taxon>Neonectria</taxon>
    </lineage>
</organism>
<protein>
    <submittedName>
        <fullName evidence="3">Uncharacterized protein</fullName>
    </submittedName>
</protein>
<evidence type="ECO:0000256" key="2">
    <source>
        <dbReference type="SAM" id="Phobius"/>
    </source>
</evidence>
<feature type="transmembrane region" description="Helical" evidence="2">
    <location>
        <begin position="20"/>
        <end position="46"/>
    </location>
</feature>
<evidence type="ECO:0000256" key="1">
    <source>
        <dbReference type="SAM" id="MobiDB-lite"/>
    </source>
</evidence>
<gene>
    <name evidence="3" type="ORF">AK830_g4405</name>
</gene>
<feature type="compositionally biased region" description="Basic and acidic residues" evidence="1">
    <location>
        <begin position="221"/>
        <end position="230"/>
    </location>
</feature>
<comment type="caution">
    <text evidence="3">The sequence shown here is derived from an EMBL/GenBank/DDBJ whole genome shotgun (WGS) entry which is preliminary data.</text>
</comment>
<feature type="compositionally biased region" description="Polar residues" evidence="1">
    <location>
        <begin position="209"/>
        <end position="218"/>
    </location>
</feature>
<feature type="region of interest" description="Disordered" evidence="1">
    <location>
        <begin position="209"/>
        <end position="230"/>
    </location>
</feature>
<dbReference type="AlphaFoldDB" id="A0A0N8H7L6"/>
<proteinExistence type="predicted"/>
<keyword evidence="4" id="KW-1185">Reference proteome</keyword>
<evidence type="ECO:0000313" key="3">
    <source>
        <dbReference type="EMBL" id="KPM42116.1"/>
    </source>
</evidence>
<keyword evidence="2" id="KW-0472">Membrane</keyword>
<keyword evidence="2" id="KW-0812">Transmembrane</keyword>
<sequence>MLGYLWYGWRWLTRQSKPLLQLALACSACTILLGLIEGVLIGQWLLKTSHDTTRFLLQDSVTARAYDLFSTPGQPSFLDARIRPFYIQRLWDPTDWAGRLGLERPRNWNADRLEQLASLKDLYRWRRRRASTWHHWVYASAQPDPMHGLVVDEWDAAFCEMLRYRDKYEYFGRADFHYVACPDNFLCSAWRVKGPAMLHFTTETLPQAEASSNASSALGKSKPESPMPRHDPVTVRLYELPLRDPVIPGVFPSYFEQMLAITSSNSSLWTSKEPYSETTQFFQQARDMCKTVAKAHPRTYGALITIEEYWLELFGIGDSQALGMVRLVSTALSGMMTMISLQAWSKIANFVYKIYPVNSEKAAGSSQLETTPVTNDPVAGMVRKFLDNLDEEQDKSFQSTHGGTNILDNVRVALDEKEFNSKDDIFGRIMDALGKDAEGKARSRR</sequence>
<keyword evidence="2" id="KW-1133">Transmembrane helix</keyword>
<evidence type="ECO:0000313" key="4">
    <source>
        <dbReference type="Proteomes" id="UP000050424"/>
    </source>
</evidence>